<comment type="caution">
    <text evidence="3">The sequence shown here is derived from an EMBL/GenBank/DDBJ whole genome shotgun (WGS) entry which is preliminary data.</text>
</comment>
<evidence type="ECO:0000256" key="1">
    <source>
        <dbReference type="SAM" id="MobiDB-lite"/>
    </source>
</evidence>
<dbReference type="InterPro" id="IPR011009">
    <property type="entry name" value="Kinase-like_dom_sf"/>
</dbReference>
<dbReference type="PROSITE" id="PS50011">
    <property type="entry name" value="PROTEIN_KINASE_DOM"/>
    <property type="match status" value="1"/>
</dbReference>
<feature type="domain" description="Protein kinase" evidence="2">
    <location>
        <begin position="207"/>
        <end position="535"/>
    </location>
</feature>
<name>A0A9W9BLJ6_9HYPO</name>
<dbReference type="AlphaFoldDB" id="A0A9W9BLJ6"/>
<proteinExistence type="predicted"/>
<dbReference type="PANTHER" id="PTHR24359:SF1">
    <property type="entry name" value="INHIBITOR OF NUCLEAR FACTOR KAPPA-B KINASE EPSILON SUBUNIT HOMOLOG 1-RELATED"/>
    <property type="match status" value="1"/>
</dbReference>
<evidence type="ECO:0000259" key="2">
    <source>
        <dbReference type="PROSITE" id="PS50011"/>
    </source>
</evidence>
<feature type="region of interest" description="Disordered" evidence="1">
    <location>
        <begin position="396"/>
        <end position="419"/>
    </location>
</feature>
<keyword evidence="4" id="KW-1185">Reference proteome</keyword>
<dbReference type="SMART" id="SM00220">
    <property type="entry name" value="S_TKc"/>
    <property type="match status" value="1"/>
</dbReference>
<dbReference type="GO" id="GO:0004674">
    <property type="term" value="F:protein serine/threonine kinase activity"/>
    <property type="evidence" value="ECO:0007669"/>
    <property type="project" value="TreeGrafter"/>
</dbReference>
<dbReference type="OrthoDB" id="5098801at2759"/>
<evidence type="ECO:0000313" key="3">
    <source>
        <dbReference type="EMBL" id="KAJ4317178.1"/>
    </source>
</evidence>
<reference evidence="3" key="1">
    <citation type="submission" date="2022-10" db="EMBL/GenBank/DDBJ databases">
        <title>Tapping the CABI collections for fungal endophytes: first genome assemblies for Collariella, Neodidymelliopsis, Ascochyta clinopodiicola, Didymella pomorum, Didymosphaeria variabile, Neocosmospora piperis and Neocucurbitaria cava.</title>
        <authorList>
            <person name="Hill R."/>
        </authorList>
    </citation>
    <scope>NUCLEOTIDE SEQUENCE</scope>
    <source>
        <strain evidence="3">IMI 366586</strain>
    </source>
</reference>
<feature type="compositionally biased region" description="Polar residues" evidence="1">
    <location>
        <begin position="40"/>
        <end position="63"/>
    </location>
</feature>
<feature type="compositionally biased region" description="Polar residues" evidence="1">
    <location>
        <begin position="410"/>
        <end position="419"/>
    </location>
</feature>
<dbReference type="InterPro" id="IPR000719">
    <property type="entry name" value="Prot_kinase_dom"/>
</dbReference>
<protein>
    <recommendedName>
        <fullName evidence="2">Protein kinase domain-containing protein</fullName>
    </recommendedName>
</protein>
<dbReference type="SUPFAM" id="SSF56112">
    <property type="entry name" value="Protein kinase-like (PK-like)"/>
    <property type="match status" value="1"/>
</dbReference>
<gene>
    <name evidence="3" type="ORF">N0V84_007482</name>
</gene>
<dbReference type="Pfam" id="PF00069">
    <property type="entry name" value="Pkinase"/>
    <property type="match status" value="1"/>
</dbReference>
<dbReference type="PANTHER" id="PTHR24359">
    <property type="entry name" value="SERINE/THREONINE-PROTEIN KINASE SBK1"/>
    <property type="match status" value="1"/>
</dbReference>
<accession>A0A9W9BLJ6</accession>
<dbReference type="Gene3D" id="1.10.510.10">
    <property type="entry name" value="Transferase(Phosphotransferase) domain 1"/>
    <property type="match status" value="1"/>
</dbReference>
<dbReference type="EMBL" id="JAPEUR010000165">
    <property type="protein sequence ID" value="KAJ4317178.1"/>
    <property type="molecule type" value="Genomic_DNA"/>
</dbReference>
<feature type="compositionally biased region" description="Basic and acidic residues" evidence="1">
    <location>
        <begin position="543"/>
        <end position="553"/>
    </location>
</feature>
<evidence type="ECO:0000313" key="4">
    <source>
        <dbReference type="Proteomes" id="UP001140502"/>
    </source>
</evidence>
<dbReference type="Proteomes" id="UP001140502">
    <property type="component" value="Unassembled WGS sequence"/>
</dbReference>
<dbReference type="GO" id="GO:0005524">
    <property type="term" value="F:ATP binding"/>
    <property type="evidence" value="ECO:0007669"/>
    <property type="project" value="InterPro"/>
</dbReference>
<feature type="region of interest" description="Disordered" evidence="1">
    <location>
        <begin position="28"/>
        <end position="66"/>
    </location>
</feature>
<feature type="region of interest" description="Disordered" evidence="1">
    <location>
        <begin position="531"/>
        <end position="553"/>
    </location>
</feature>
<organism evidence="3 4">
    <name type="scientific">Fusarium piperis</name>
    <dbReference type="NCBI Taxonomy" id="1435070"/>
    <lineage>
        <taxon>Eukaryota</taxon>
        <taxon>Fungi</taxon>
        <taxon>Dikarya</taxon>
        <taxon>Ascomycota</taxon>
        <taxon>Pezizomycotina</taxon>
        <taxon>Sordariomycetes</taxon>
        <taxon>Hypocreomycetidae</taxon>
        <taxon>Hypocreales</taxon>
        <taxon>Nectriaceae</taxon>
        <taxon>Fusarium</taxon>
        <taxon>Fusarium solani species complex</taxon>
    </lineage>
</organism>
<sequence>MSDEDKARTLFGHIDDHLKALALFSLPSLDADPTSDEQKSSSGAQPPTSVGSKADSTASSQGLAQVDADLEGSLTFDDDPHSLIEAIGDEATVNKERVSDVPSSLDATLEWKFVSSEQGAPELDPVLEDLRRGHEPSPHVTISLSQEITLKEQILSTSVESVFDYGRKHFYPNGITDSLITKESITRELQAESPSQAQSHEEVEGLVEFISVSAKKLFAITMLTEPSGHLLQQSMETFRDKGDAGPPYYVAVEKSHKYHWTVAASSAWKDRVELLSRMNSLNHRHIVRFVAAFQRGLHDRCTMFEWASGGNLTHLWNTFNRPKLVPGFVKAAFRQLVGLTSAMNLVHDASLSHHSFHGDLMPENILWFNNDNYSELGTLKIGGWAFGEELERKHTSPGVQRFEAPEFSNDPRSSSTRSPLSDIWSMGCIMLEFLIWLMYGVDGLDKFNVASRCTTFFGKTKDENQNGRLVTTVHPVVLEWMDHMAADPACEVRATALGNLLELIRVRLLVVEVPQRPRLARSTTYFQLPSRHPYSVAGPSRQGSERSRISSKP</sequence>